<dbReference type="InterPro" id="IPR011991">
    <property type="entry name" value="ArsR-like_HTH"/>
</dbReference>
<feature type="domain" description="HTH arsR-type" evidence="1">
    <location>
        <begin position="4"/>
        <end position="98"/>
    </location>
</feature>
<reference evidence="2 3" key="1">
    <citation type="journal article" date="2019" name="Anaerobe">
        <title>Detection of Robinsoniella peoriensis in multiple bone samples of a trauma patient.</title>
        <authorList>
            <person name="Schrottner P."/>
            <person name="Hartwich K."/>
            <person name="Bunk B."/>
            <person name="Schober I."/>
            <person name="Helbig S."/>
            <person name="Rudolph W.W."/>
            <person name="Gunzer F."/>
        </authorList>
    </citation>
    <scope>NUCLEOTIDE SEQUENCE [LARGE SCALE GENOMIC DNA]</scope>
    <source>
        <strain evidence="2 3">DSM 106044</strain>
    </source>
</reference>
<dbReference type="InterPro" id="IPR036388">
    <property type="entry name" value="WH-like_DNA-bd_sf"/>
</dbReference>
<proteinExistence type="predicted"/>
<gene>
    <name evidence="2" type="ORF">DSM106044_04785</name>
</gene>
<evidence type="ECO:0000313" key="2">
    <source>
        <dbReference type="EMBL" id="TLC98270.1"/>
    </source>
</evidence>
<organism evidence="2 3">
    <name type="scientific">Robinsoniella peoriensis</name>
    <dbReference type="NCBI Taxonomy" id="180332"/>
    <lineage>
        <taxon>Bacteria</taxon>
        <taxon>Bacillati</taxon>
        <taxon>Bacillota</taxon>
        <taxon>Clostridia</taxon>
        <taxon>Lachnospirales</taxon>
        <taxon>Lachnospiraceae</taxon>
        <taxon>Robinsoniella</taxon>
    </lineage>
</organism>
<name>A0A4U8Q0V6_9FIRM</name>
<comment type="caution">
    <text evidence="2">The sequence shown here is derived from an EMBL/GenBank/DDBJ whole genome shotgun (WGS) entry which is preliminary data.</text>
</comment>
<protein>
    <submittedName>
        <fullName evidence="2">Helix-turn-helix domain protein</fullName>
    </submittedName>
</protein>
<dbReference type="InterPro" id="IPR001845">
    <property type="entry name" value="HTH_ArsR_DNA-bd_dom"/>
</dbReference>
<dbReference type="InterPro" id="IPR036390">
    <property type="entry name" value="WH_DNA-bd_sf"/>
</dbReference>
<dbReference type="Proteomes" id="UP000306509">
    <property type="component" value="Unassembled WGS sequence"/>
</dbReference>
<dbReference type="STRING" id="180332.GCA_000797495_03749"/>
<dbReference type="AlphaFoldDB" id="A0A4U8Q0V6"/>
<keyword evidence="3" id="KW-1185">Reference proteome</keyword>
<dbReference type="SMART" id="SM00418">
    <property type="entry name" value="HTH_ARSR"/>
    <property type="match status" value="1"/>
</dbReference>
<dbReference type="EMBL" id="QGQD01000097">
    <property type="protein sequence ID" value="TLC98270.1"/>
    <property type="molecule type" value="Genomic_DNA"/>
</dbReference>
<dbReference type="Gene3D" id="1.10.10.10">
    <property type="entry name" value="Winged helix-like DNA-binding domain superfamily/Winged helix DNA-binding domain"/>
    <property type="match status" value="1"/>
</dbReference>
<sequence>MRYLKDIDSGLPLFKALGSDIRISILNLLLDEGPMNMNVLAGRVNITNGALTSHIKKLEDCGLVKITSEGDGHGNQKVCSAHIGQILFSLTQEPVIQNESIAELKVGQYSDFSIYPTCGISTPASLIGDVDDPRFFVHQQRFDADILWLGKGYVEYILPNVLPASQRIDEIDISLEISSEAPGSNSIWPSDIHFYINETFVGYWTSPGDYADRPGHFTPGWWFPNWNQYGLLKNLIINKNGTFMDDLKISDVTIDDFAFTDRDMIRFRLGVPDTARHVGGMTIFGSSFGDYNQDIRFKVRYSPLKDEA</sequence>
<dbReference type="SUPFAM" id="SSF46785">
    <property type="entry name" value="Winged helix' DNA-binding domain"/>
    <property type="match status" value="1"/>
</dbReference>
<dbReference type="Pfam" id="PF13412">
    <property type="entry name" value="HTH_24"/>
    <property type="match status" value="1"/>
</dbReference>
<dbReference type="OrthoDB" id="9781958at2"/>
<evidence type="ECO:0000259" key="1">
    <source>
        <dbReference type="PROSITE" id="PS50987"/>
    </source>
</evidence>
<evidence type="ECO:0000313" key="3">
    <source>
        <dbReference type="Proteomes" id="UP000306509"/>
    </source>
</evidence>
<dbReference type="RefSeq" id="WP_027293782.1">
    <property type="nucleotide sequence ID" value="NZ_CABMJZ010000005.1"/>
</dbReference>
<dbReference type="CDD" id="cd00090">
    <property type="entry name" value="HTH_ARSR"/>
    <property type="match status" value="1"/>
</dbReference>
<accession>A0A4U8Q0V6</accession>
<dbReference type="GO" id="GO:0003700">
    <property type="term" value="F:DNA-binding transcription factor activity"/>
    <property type="evidence" value="ECO:0007669"/>
    <property type="project" value="InterPro"/>
</dbReference>
<dbReference type="PROSITE" id="PS50987">
    <property type="entry name" value="HTH_ARSR_2"/>
    <property type="match status" value="1"/>
</dbReference>